<feature type="chain" id="PRO_5043006736" description="Secreted protein" evidence="3">
    <location>
        <begin position="25"/>
        <end position="140"/>
    </location>
</feature>
<dbReference type="Proteomes" id="UP000591626">
    <property type="component" value="Unassembled WGS sequence"/>
</dbReference>
<dbReference type="EMBL" id="JAAUVV010000012">
    <property type="protein sequence ID" value="NJJ04146.1"/>
    <property type="molecule type" value="Genomic_DNA"/>
</dbReference>
<dbReference type="AlphaFoldDB" id="A0AAP6XKN6"/>
<comment type="caution">
    <text evidence="4">The sequence shown here is derived from an EMBL/GenBank/DDBJ whole genome shotgun (WGS) entry which is preliminary data.</text>
</comment>
<sequence length="140" mass="14202">MKRIATAAAAATLSLSLVAGPAFAADAPAQNPGNDGISIAPQEGDKAGETKVGSSERFKQCKKQEKPVEVKDSNAKADDTKAKETKSTGDCIQELIKDDNYKAGILGLLIGVPVALVALLGAAAAFSGAIPGVQLPALPF</sequence>
<keyword evidence="3" id="KW-0732">Signal</keyword>
<feature type="region of interest" description="Disordered" evidence="1">
    <location>
        <begin position="28"/>
        <end position="82"/>
    </location>
</feature>
<organism evidence="4 5">
    <name type="scientific">Corynebacterium coyleae</name>
    <dbReference type="NCBI Taxonomy" id="53374"/>
    <lineage>
        <taxon>Bacteria</taxon>
        <taxon>Bacillati</taxon>
        <taxon>Actinomycetota</taxon>
        <taxon>Actinomycetes</taxon>
        <taxon>Mycobacteriales</taxon>
        <taxon>Corynebacteriaceae</taxon>
        <taxon>Corynebacterium</taxon>
    </lineage>
</organism>
<accession>A0AAP6XKN6</accession>
<feature type="compositionally biased region" description="Basic and acidic residues" evidence="1">
    <location>
        <begin position="43"/>
        <end position="82"/>
    </location>
</feature>
<dbReference type="RefSeq" id="WP_167616697.1">
    <property type="nucleotide sequence ID" value="NZ_JAAUVV010000012.1"/>
</dbReference>
<evidence type="ECO:0008006" key="6">
    <source>
        <dbReference type="Google" id="ProtNLM"/>
    </source>
</evidence>
<protein>
    <recommendedName>
        <fullName evidence="6">Secreted protein</fullName>
    </recommendedName>
</protein>
<feature type="signal peptide" evidence="3">
    <location>
        <begin position="1"/>
        <end position="24"/>
    </location>
</feature>
<keyword evidence="2" id="KW-0812">Transmembrane</keyword>
<feature type="transmembrane region" description="Helical" evidence="2">
    <location>
        <begin position="105"/>
        <end position="126"/>
    </location>
</feature>
<gene>
    <name evidence="4" type="ORF">HC138_07275</name>
</gene>
<evidence type="ECO:0000256" key="2">
    <source>
        <dbReference type="SAM" id="Phobius"/>
    </source>
</evidence>
<evidence type="ECO:0000256" key="3">
    <source>
        <dbReference type="SAM" id="SignalP"/>
    </source>
</evidence>
<keyword evidence="2" id="KW-0472">Membrane</keyword>
<evidence type="ECO:0000313" key="4">
    <source>
        <dbReference type="EMBL" id="NJJ04146.1"/>
    </source>
</evidence>
<evidence type="ECO:0000256" key="1">
    <source>
        <dbReference type="SAM" id="MobiDB-lite"/>
    </source>
</evidence>
<evidence type="ECO:0000313" key="5">
    <source>
        <dbReference type="Proteomes" id="UP000591626"/>
    </source>
</evidence>
<keyword evidence="2" id="KW-1133">Transmembrane helix</keyword>
<proteinExistence type="predicted"/>
<name>A0AAP6XKN6_9CORY</name>
<reference evidence="4 5" key="1">
    <citation type="submission" date="2020-03" db="EMBL/GenBank/DDBJ databases">
        <title>Draft genome sequences of bacterial isolates from the female urobiome.</title>
        <authorList>
            <person name="Miller-Ensminger T."/>
            <person name="Wolfe A.J."/>
            <person name="Putonti C."/>
        </authorList>
    </citation>
    <scope>NUCLEOTIDE SEQUENCE [LARGE SCALE GENOMIC DNA]</scope>
    <source>
        <strain evidence="4 5">UMB8490</strain>
    </source>
</reference>